<keyword evidence="4" id="KW-1185">Reference proteome</keyword>
<dbReference type="SUPFAM" id="SSF53474">
    <property type="entry name" value="alpha/beta-Hydrolases"/>
    <property type="match status" value="1"/>
</dbReference>
<dbReference type="Pfam" id="PF12146">
    <property type="entry name" value="Hydrolase_4"/>
    <property type="match status" value="1"/>
</dbReference>
<feature type="transmembrane region" description="Helical" evidence="1">
    <location>
        <begin position="6"/>
        <end position="30"/>
    </location>
</feature>
<dbReference type="Gene3D" id="3.40.50.1820">
    <property type="entry name" value="alpha/beta hydrolase"/>
    <property type="match status" value="1"/>
</dbReference>
<gene>
    <name evidence="3" type="ORF">BCR42DRAFT_317180</name>
</gene>
<organism evidence="3 4">
    <name type="scientific">Absidia repens</name>
    <dbReference type="NCBI Taxonomy" id="90262"/>
    <lineage>
        <taxon>Eukaryota</taxon>
        <taxon>Fungi</taxon>
        <taxon>Fungi incertae sedis</taxon>
        <taxon>Mucoromycota</taxon>
        <taxon>Mucoromycotina</taxon>
        <taxon>Mucoromycetes</taxon>
        <taxon>Mucorales</taxon>
        <taxon>Cunninghamellaceae</taxon>
        <taxon>Absidia</taxon>
    </lineage>
</organism>
<evidence type="ECO:0000313" key="4">
    <source>
        <dbReference type="Proteomes" id="UP000193560"/>
    </source>
</evidence>
<protein>
    <submittedName>
        <fullName evidence="3">Alpha/Beta hydrolase protein</fullName>
    </submittedName>
</protein>
<sequence length="356" mass="40185">MFDLNLPPWLICSLLYVALVIAFGIFWPYIFQCQLIYSSWYPPGSRTKIAKPSDFGINYTEEVLTTKDGIKLRCYVITLDDIIEAKQAATILYFHAGTGNMGDRLPLVKVFNQKLGANVVMLSYRGYGFSEGKADEKGLRLDSQTLLDFVKEHDILQHTNLVAFGHALGGAVAIDLVSRNNSDFAGLILENTFLSIPKVISNIAPWLSYLTLLWHQKWPSETSIQNIINLPVLFISGAKDELVPIAHMKKLYQLCGSRQDRCWVEFATGSHNDTCLVPGYFDAIDDFVKGKILISQHWVHGGFMLDLLQVERLDSSSSSLQDTSDLYHRLLQHGPVEEQQLALEQLYDDETLYLTD</sequence>
<dbReference type="STRING" id="90262.A0A1X2IXQ4"/>
<keyword evidence="3" id="KW-0378">Hydrolase</keyword>
<dbReference type="GO" id="GO:0008474">
    <property type="term" value="F:palmitoyl-(protein) hydrolase activity"/>
    <property type="evidence" value="ECO:0007669"/>
    <property type="project" value="TreeGrafter"/>
</dbReference>
<feature type="domain" description="Serine aminopeptidase S33" evidence="2">
    <location>
        <begin position="87"/>
        <end position="214"/>
    </location>
</feature>
<reference evidence="3 4" key="1">
    <citation type="submission" date="2016-07" db="EMBL/GenBank/DDBJ databases">
        <title>Pervasive Adenine N6-methylation of Active Genes in Fungi.</title>
        <authorList>
            <consortium name="DOE Joint Genome Institute"/>
            <person name="Mondo S.J."/>
            <person name="Dannebaum R.O."/>
            <person name="Kuo R.C."/>
            <person name="Labutti K."/>
            <person name="Haridas S."/>
            <person name="Kuo A."/>
            <person name="Salamov A."/>
            <person name="Ahrendt S.R."/>
            <person name="Lipzen A."/>
            <person name="Sullivan W."/>
            <person name="Andreopoulos W.B."/>
            <person name="Clum A."/>
            <person name="Lindquist E."/>
            <person name="Daum C."/>
            <person name="Ramamoorthy G.K."/>
            <person name="Gryganskyi A."/>
            <person name="Culley D."/>
            <person name="Magnuson J.K."/>
            <person name="James T.Y."/>
            <person name="O'Malley M.A."/>
            <person name="Stajich J.E."/>
            <person name="Spatafora J.W."/>
            <person name="Visel A."/>
            <person name="Grigoriev I.V."/>
        </authorList>
    </citation>
    <scope>NUCLEOTIDE SEQUENCE [LARGE SCALE GENOMIC DNA]</scope>
    <source>
        <strain evidence="3 4">NRRL 1336</strain>
    </source>
</reference>
<dbReference type="AlphaFoldDB" id="A0A1X2IXQ4"/>
<dbReference type="GO" id="GO:0016020">
    <property type="term" value="C:membrane"/>
    <property type="evidence" value="ECO:0007669"/>
    <property type="project" value="TreeGrafter"/>
</dbReference>
<evidence type="ECO:0000259" key="2">
    <source>
        <dbReference type="Pfam" id="PF12146"/>
    </source>
</evidence>
<evidence type="ECO:0000256" key="1">
    <source>
        <dbReference type="SAM" id="Phobius"/>
    </source>
</evidence>
<dbReference type="InterPro" id="IPR022742">
    <property type="entry name" value="Hydrolase_4"/>
</dbReference>
<proteinExistence type="predicted"/>
<keyword evidence="1" id="KW-0472">Membrane</keyword>
<name>A0A1X2IXQ4_9FUNG</name>
<evidence type="ECO:0000313" key="3">
    <source>
        <dbReference type="EMBL" id="ORZ24053.1"/>
    </source>
</evidence>
<dbReference type="Proteomes" id="UP000193560">
    <property type="component" value="Unassembled WGS sequence"/>
</dbReference>
<keyword evidence="1" id="KW-0812">Transmembrane</keyword>
<dbReference type="InterPro" id="IPR029058">
    <property type="entry name" value="AB_hydrolase_fold"/>
</dbReference>
<dbReference type="PANTHER" id="PTHR12277:SF81">
    <property type="entry name" value="PROTEIN ABHD13"/>
    <property type="match status" value="1"/>
</dbReference>
<accession>A0A1X2IXQ4</accession>
<dbReference type="PANTHER" id="PTHR12277">
    <property type="entry name" value="ALPHA/BETA HYDROLASE DOMAIN-CONTAINING PROTEIN"/>
    <property type="match status" value="1"/>
</dbReference>
<dbReference type="EMBL" id="MCGE01000002">
    <property type="protein sequence ID" value="ORZ24053.1"/>
    <property type="molecule type" value="Genomic_DNA"/>
</dbReference>
<keyword evidence="1" id="KW-1133">Transmembrane helix</keyword>
<dbReference type="OrthoDB" id="10249433at2759"/>
<comment type="caution">
    <text evidence="3">The sequence shown here is derived from an EMBL/GenBank/DDBJ whole genome shotgun (WGS) entry which is preliminary data.</text>
</comment>